<feature type="domain" description="Transglycosylase SLT" evidence="1">
    <location>
        <begin position="50"/>
        <end position="157"/>
    </location>
</feature>
<dbReference type="AlphaFoldDB" id="A0AA97D6I5"/>
<dbReference type="KEGG" id="carl:PXC00_08420"/>
<sequence length="250" mass="26401">MEIYFDPRTLLASQTSSANSDSSVQQTFQSALNQSLSDSSVSAPNSLESLFQKAAQKYGVSENLLKAVAKTESDFQTDCVSSAGASGIMQLMPETAKEYGITDIFDPEQNIMGGARELASDLKRYNGDVKLALAGYNAGCGNVEKYGGIPPFAETQNYVKKVLGYMGQNLTVPETSSASQTASASSASATTGLDTSGLAGLLSSASSSAADSTNDFTYQDYQMFVGLLINALKNGWSSSDSSSSENSRWY</sequence>
<dbReference type="GO" id="GO:0016829">
    <property type="term" value="F:lyase activity"/>
    <property type="evidence" value="ECO:0007669"/>
    <property type="project" value="UniProtKB-KW"/>
</dbReference>
<keyword evidence="2" id="KW-0456">Lyase</keyword>
<dbReference type="RefSeq" id="WP_275843945.1">
    <property type="nucleotide sequence ID" value="NZ_CP135996.1"/>
</dbReference>
<protein>
    <submittedName>
        <fullName evidence="2">Lytic transglycosylase domain-containing protein</fullName>
        <ecNumber evidence="2">4.2.2.n1</ecNumber>
    </submittedName>
</protein>
<evidence type="ECO:0000313" key="2">
    <source>
        <dbReference type="EMBL" id="WOC31249.1"/>
    </source>
</evidence>
<keyword evidence="3" id="KW-1185">Reference proteome</keyword>
<gene>
    <name evidence="2" type="ORF">PXC00_08420</name>
</gene>
<dbReference type="PANTHER" id="PTHR37423:SF2">
    <property type="entry name" value="MEMBRANE-BOUND LYTIC MUREIN TRANSGLYCOSYLASE C"/>
    <property type="match status" value="1"/>
</dbReference>
<dbReference type="Gene3D" id="1.10.530.10">
    <property type="match status" value="1"/>
</dbReference>
<dbReference type="SUPFAM" id="SSF53955">
    <property type="entry name" value="Lysozyme-like"/>
    <property type="match status" value="1"/>
</dbReference>
<dbReference type="Pfam" id="PF01464">
    <property type="entry name" value="SLT"/>
    <property type="match status" value="1"/>
</dbReference>
<dbReference type="Proteomes" id="UP001300604">
    <property type="component" value="Chromosome"/>
</dbReference>
<proteinExistence type="predicted"/>
<evidence type="ECO:0000259" key="1">
    <source>
        <dbReference type="Pfam" id="PF01464"/>
    </source>
</evidence>
<dbReference type="EC" id="4.2.2.n1" evidence="2"/>
<organism evidence="2 3">
    <name type="scientific">Caproicibacterium argilliputei</name>
    <dbReference type="NCBI Taxonomy" id="3030016"/>
    <lineage>
        <taxon>Bacteria</taxon>
        <taxon>Bacillati</taxon>
        <taxon>Bacillota</taxon>
        <taxon>Clostridia</taxon>
        <taxon>Eubacteriales</taxon>
        <taxon>Oscillospiraceae</taxon>
        <taxon>Caproicibacterium</taxon>
    </lineage>
</organism>
<dbReference type="CDD" id="cd00254">
    <property type="entry name" value="LT-like"/>
    <property type="match status" value="1"/>
</dbReference>
<dbReference type="PANTHER" id="PTHR37423">
    <property type="entry name" value="SOLUBLE LYTIC MUREIN TRANSGLYCOSYLASE-RELATED"/>
    <property type="match status" value="1"/>
</dbReference>
<dbReference type="InterPro" id="IPR008258">
    <property type="entry name" value="Transglycosylase_SLT_dom_1"/>
</dbReference>
<dbReference type="EMBL" id="CP135996">
    <property type="protein sequence ID" value="WOC31249.1"/>
    <property type="molecule type" value="Genomic_DNA"/>
</dbReference>
<evidence type="ECO:0000313" key="3">
    <source>
        <dbReference type="Proteomes" id="UP001300604"/>
    </source>
</evidence>
<reference evidence="2" key="2">
    <citation type="submission" date="2024-06" db="EMBL/GenBank/DDBJ databases">
        <title>Caproicibacterium argilliputei sp. nov, a novel caproic acid producing anaerobic bacterium isolated from pit mud.</title>
        <authorList>
            <person name="Xia S."/>
        </authorList>
    </citation>
    <scope>NUCLEOTIDE SEQUENCE</scope>
    <source>
        <strain evidence="2">ZCY20-5</strain>
    </source>
</reference>
<reference evidence="2" key="1">
    <citation type="submission" date="2023-09" db="EMBL/GenBank/DDBJ databases">
        <authorList>
            <person name="Zeng C."/>
        </authorList>
    </citation>
    <scope>NUCLEOTIDE SEQUENCE</scope>
    <source>
        <strain evidence="2">ZCY20-5</strain>
    </source>
</reference>
<dbReference type="InterPro" id="IPR023346">
    <property type="entry name" value="Lysozyme-like_dom_sf"/>
</dbReference>
<accession>A0AA97D6I5</accession>
<name>A0AA97D6I5_9FIRM</name>